<dbReference type="GO" id="GO:0016020">
    <property type="term" value="C:membrane"/>
    <property type="evidence" value="ECO:0007669"/>
    <property type="project" value="UniProtKB-SubCell"/>
</dbReference>
<evidence type="ECO:0000256" key="4">
    <source>
        <dbReference type="ARBA" id="ARBA00023170"/>
    </source>
</evidence>
<keyword evidence="10" id="KW-1185">Reference proteome</keyword>
<reference evidence="9" key="1">
    <citation type="journal article" date="2018" name="DNA Res.">
        <title>Multiple hybrid de novo genome assembly of finger millet, an orphan allotetraploid crop.</title>
        <authorList>
            <person name="Hatakeyama M."/>
            <person name="Aluri S."/>
            <person name="Balachadran M.T."/>
            <person name="Sivarajan S.R."/>
            <person name="Patrignani A."/>
            <person name="Gruter S."/>
            <person name="Poveda L."/>
            <person name="Shimizu-Inatsugi R."/>
            <person name="Baeten J."/>
            <person name="Francoijs K.J."/>
            <person name="Nataraja K.N."/>
            <person name="Reddy Y.A.N."/>
            <person name="Phadnis S."/>
            <person name="Ravikumar R.L."/>
            <person name="Schlapbach R."/>
            <person name="Sreeman S.M."/>
            <person name="Shimizu K.K."/>
        </authorList>
    </citation>
    <scope>NUCLEOTIDE SEQUENCE</scope>
</reference>
<dbReference type="Gene3D" id="2.90.10.10">
    <property type="entry name" value="Bulb-type lectin domain"/>
    <property type="match status" value="1"/>
</dbReference>
<accession>A0AAV5FBL2</accession>
<dbReference type="Pfam" id="PF01453">
    <property type="entry name" value="B_lectin"/>
    <property type="match status" value="1"/>
</dbReference>
<feature type="compositionally biased region" description="Polar residues" evidence="7">
    <location>
        <begin position="184"/>
        <end position="193"/>
    </location>
</feature>
<dbReference type="PANTHER" id="PTHR47976">
    <property type="entry name" value="G-TYPE LECTIN S-RECEPTOR-LIKE SERINE/THREONINE-PROTEIN KINASE SD2-5"/>
    <property type="match status" value="1"/>
</dbReference>
<dbReference type="GO" id="GO:0051707">
    <property type="term" value="P:response to other organism"/>
    <property type="evidence" value="ECO:0007669"/>
    <property type="project" value="UniProtKB-ARBA"/>
</dbReference>
<name>A0AAV5FBL2_ELECO</name>
<dbReference type="SMART" id="SM00108">
    <property type="entry name" value="B_lectin"/>
    <property type="match status" value="1"/>
</dbReference>
<dbReference type="AlphaFoldDB" id="A0AAV5FBL2"/>
<feature type="region of interest" description="Disordered" evidence="7">
    <location>
        <begin position="235"/>
        <end position="312"/>
    </location>
</feature>
<comment type="caution">
    <text evidence="9">The sequence shown here is derived from an EMBL/GenBank/DDBJ whole genome shotgun (WGS) entry which is preliminary data.</text>
</comment>
<comment type="catalytic activity">
    <reaction evidence="5">
        <text>L-threonyl-[protein] + ATP = O-phospho-L-threonyl-[protein] + ADP + H(+)</text>
        <dbReference type="Rhea" id="RHEA:46608"/>
        <dbReference type="Rhea" id="RHEA-COMP:11060"/>
        <dbReference type="Rhea" id="RHEA-COMP:11605"/>
        <dbReference type="ChEBI" id="CHEBI:15378"/>
        <dbReference type="ChEBI" id="CHEBI:30013"/>
        <dbReference type="ChEBI" id="CHEBI:30616"/>
        <dbReference type="ChEBI" id="CHEBI:61977"/>
        <dbReference type="ChEBI" id="CHEBI:456216"/>
        <dbReference type="EC" id="2.7.11.1"/>
    </reaction>
</comment>
<dbReference type="InterPro" id="IPR036426">
    <property type="entry name" value="Bulb-type_lectin_dom_sf"/>
</dbReference>
<evidence type="ECO:0000256" key="1">
    <source>
        <dbReference type="ARBA" id="ARBA00004479"/>
    </source>
</evidence>
<reference evidence="9" key="2">
    <citation type="submission" date="2021-12" db="EMBL/GenBank/DDBJ databases">
        <title>Resequencing data analysis of finger millet.</title>
        <authorList>
            <person name="Hatakeyama M."/>
            <person name="Aluri S."/>
            <person name="Balachadran M.T."/>
            <person name="Sivarajan S.R."/>
            <person name="Poveda L."/>
            <person name="Shimizu-Inatsugi R."/>
            <person name="Schlapbach R."/>
            <person name="Sreeman S.M."/>
            <person name="Shimizu K.K."/>
        </authorList>
    </citation>
    <scope>NUCLEOTIDE SEQUENCE</scope>
</reference>
<evidence type="ECO:0000256" key="5">
    <source>
        <dbReference type="ARBA" id="ARBA00047899"/>
    </source>
</evidence>
<dbReference type="PANTHER" id="PTHR47976:SF10">
    <property type="entry name" value="RECEPTOR-LIKE SERINE_THREONINE-PROTEIN KINASE"/>
    <property type="match status" value="1"/>
</dbReference>
<comment type="catalytic activity">
    <reaction evidence="6">
        <text>L-seryl-[protein] + ATP = O-phospho-L-seryl-[protein] + ADP + H(+)</text>
        <dbReference type="Rhea" id="RHEA:17989"/>
        <dbReference type="Rhea" id="RHEA-COMP:9863"/>
        <dbReference type="Rhea" id="RHEA-COMP:11604"/>
        <dbReference type="ChEBI" id="CHEBI:15378"/>
        <dbReference type="ChEBI" id="CHEBI:29999"/>
        <dbReference type="ChEBI" id="CHEBI:30616"/>
        <dbReference type="ChEBI" id="CHEBI:83421"/>
        <dbReference type="ChEBI" id="CHEBI:456216"/>
        <dbReference type="EC" id="2.7.11.1"/>
    </reaction>
</comment>
<feature type="compositionally biased region" description="Low complexity" evidence="7">
    <location>
        <begin position="255"/>
        <end position="282"/>
    </location>
</feature>
<feature type="domain" description="Bulb-type lectin" evidence="8">
    <location>
        <begin position="9"/>
        <end position="143"/>
    </location>
</feature>
<dbReference type="InterPro" id="IPR051343">
    <property type="entry name" value="G-type_lectin_kinases/EP1-like"/>
</dbReference>
<gene>
    <name evidence="9" type="primary">gb20502</name>
    <name evidence="9" type="ORF">PR202_gb20502</name>
</gene>
<evidence type="ECO:0000256" key="7">
    <source>
        <dbReference type="SAM" id="MobiDB-lite"/>
    </source>
</evidence>
<evidence type="ECO:0000259" key="8">
    <source>
        <dbReference type="PROSITE" id="PS50927"/>
    </source>
</evidence>
<sequence length="312" mass="32892">MAVAADAETTNLTAGAKLTPTGYISSPSGTFAFGFRALDSDPTKFLLATWFRSGNGDSSPAPPQSVVWFAKQSPSGATPLATARSALSVTSEGALVLADDGRLLWNASSTKQQQAGSVVLALADSGNVRLVTNDGTTVWESFWYPTDTLLPGQSLTLDDRSQGKLFSKRADADYTDPQHGDSGCTPSFQQQSCGGKESKNNNNSDNEFALVELQNVTWDISMSFKKLSWVTEDQCPWPPPLSNDRRGRGARRRGSPSPAGWSISTTGAAGRSFTATSSRTTSCLTAAASRGSPTSASPSCWGATRCMPPSPT</sequence>
<dbReference type="InterPro" id="IPR001480">
    <property type="entry name" value="Bulb-type_lectin_dom"/>
</dbReference>
<feature type="region of interest" description="Disordered" evidence="7">
    <location>
        <begin position="172"/>
        <end position="203"/>
    </location>
</feature>
<dbReference type="EC" id="2.7.11.1" evidence="2"/>
<evidence type="ECO:0000313" key="9">
    <source>
        <dbReference type="EMBL" id="GJN32032.1"/>
    </source>
</evidence>
<dbReference type="SUPFAM" id="SSF51110">
    <property type="entry name" value="alpha-D-mannose-specific plant lectins"/>
    <property type="match status" value="1"/>
</dbReference>
<comment type="subcellular location">
    <subcellularLocation>
        <location evidence="1">Membrane</location>
        <topology evidence="1">Single-pass type I membrane protein</topology>
    </subcellularLocation>
</comment>
<keyword evidence="4" id="KW-0675">Receptor</keyword>
<evidence type="ECO:0000256" key="2">
    <source>
        <dbReference type="ARBA" id="ARBA00012513"/>
    </source>
</evidence>
<evidence type="ECO:0000256" key="3">
    <source>
        <dbReference type="ARBA" id="ARBA00022729"/>
    </source>
</evidence>
<proteinExistence type="predicted"/>
<dbReference type="EMBL" id="BQKI01000083">
    <property type="protein sequence ID" value="GJN32032.1"/>
    <property type="molecule type" value="Genomic_DNA"/>
</dbReference>
<dbReference type="Proteomes" id="UP001054889">
    <property type="component" value="Unassembled WGS sequence"/>
</dbReference>
<evidence type="ECO:0000256" key="6">
    <source>
        <dbReference type="ARBA" id="ARBA00048679"/>
    </source>
</evidence>
<organism evidence="9 10">
    <name type="scientific">Eleusine coracana subsp. coracana</name>
    <dbReference type="NCBI Taxonomy" id="191504"/>
    <lineage>
        <taxon>Eukaryota</taxon>
        <taxon>Viridiplantae</taxon>
        <taxon>Streptophyta</taxon>
        <taxon>Embryophyta</taxon>
        <taxon>Tracheophyta</taxon>
        <taxon>Spermatophyta</taxon>
        <taxon>Magnoliopsida</taxon>
        <taxon>Liliopsida</taxon>
        <taxon>Poales</taxon>
        <taxon>Poaceae</taxon>
        <taxon>PACMAD clade</taxon>
        <taxon>Chloridoideae</taxon>
        <taxon>Cynodonteae</taxon>
        <taxon>Eleusininae</taxon>
        <taxon>Eleusine</taxon>
    </lineage>
</organism>
<protein>
    <recommendedName>
        <fullName evidence="2">non-specific serine/threonine protein kinase</fullName>
        <ecNumber evidence="2">2.7.11.1</ecNumber>
    </recommendedName>
</protein>
<dbReference type="PROSITE" id="PS50927">
    <property type="entry name" value="BULB_LECTIN"/>
    <property type="match status" value="1"/>
</dbReference>
<keyword evidence="3" id="KW-0732">Signal</keyword>
<dbReference type="GO" id="GO:0004674">
    <property type="term" value="F:protein serine/threonine kinase activity"/>
    <property type="evidence" value="ECO:0007669"/>
    <property type="project" value="UniProtKB-EC"/>
</dbReference>
<evidence type="ECO:0000313" key="10">
    <source>
        <dbReference type="Proteomes" id="UP001054889"/>
    </source>
</evidence>